<evidence type="ECO:0000313" key="1">
    <source>
        <dbReference type="EMBL" id="EPG74694.1"/>
    </source>
</evidence>
<dbReference type="STRING" id="1193011.LEP1GSC058_1803"/>
<evidence type="ECO:0000313" key="2">
    <source>
        <dbReference type="Proteomes" id="UP000014540"/>
    </source>
</evidence>
<keyword evidence="1" id="KW-0449">Lipoprotein</keyword>
<dbReference type="OrthoDB" id="329539at2"/>
<dbReference type="EMBL" id="AKWZ02000009">
    <property type="protein sequence ID" value="EPG74694.1"/>
    <property type="molecule type" value="Genomic_DNA"/>
</dbReference>
<keyword evidence="2" id="KW-1185">Reference proteome</keyword>
<name>S3V241_9LEPT</name>
<dbReference type="Proteomes" id="UP000014540">
    <property type="component" value="Unassembled WGS sequence"/>
</dbReference>
<dbReference type="PROSITE" id="PS51257">
    <property type="entry name" value="PROKAR_LIPOPROTEIN"/>
    <property type="match status" value="1"/>
</dbReference>
<accession>S3V241</accession>
<proteinExistence type="predicted"/>
<gene>
    <name evidence="1" type="ORF">LEP1GSC058_1803</name>
</gene>
<dbReference type="AlphaFoldDB" id="S3V241"/>
<organism evidence="1 2">
    <name type="scientific">Leptospira fainei serovar Hurstbridge str. BUT 6</name>
    <dbReference type="NCBI Taxonomy" id="1193011"/>
    <lineage>
        <taxon>Bacteria</taxon>
        <taxon>Pseudomonadati</taxon>
        <taxon>Spirochaetota</taxon>
        <taxon>Spirochaetia</taxon>
        <taxon>Leptospirales</taxon>
        <taxon>Leptospiraceae</taxon>
        <taxon>Leptospira</taxon>
    </lineage>
</organism>
<protein>
    <submittedName>
        <fullName evidence="1">Lipoprotein</fullName>
    </submittedName>
</protein>
<sequence>MNRIFILGLSVLLVALSISSCTGGEKLLFQIDRLKPAKERPPFTENRIEGESCVGWFFPIYFGKFEPDLQAAYDNALERAPEGTQSLSNGEVFTRFFLLPPLVYIRCIAIVGTPSQE</sequence>
<comment type="caution">
    <text evidence="1">The sequence shown here is derived from an EMBL/GenBank/DDBJ whole genome shotgun (WGS) entry which is preliminary data.</text>
</comment>
<reference evidence="1" key="1">
    <citation type="submission" date="2013-04" db="EMBL/GenBank/DDBJ databases">
        <authorList>
            <person name="Harkins D.M."/>
            <person name="Durkin A.S."/>
            <person name="Selengut J.D."/>
            <person name="Sanka R."/>
            <person name="DePew J."/>
            <person name="Purushe J."/>
            <person name="Ahmed A."/>
            <person name="van der Linden H."/>
            <person name="Goris M.G.A."/>
            <person name="Hartskeerl R.A."/>
            <person name="Vinetz J.M."/>
            <person name="Sutton G.G."/>
            <person name="Nelson W.C."/>
            <person name="Fouts D.E."/>
        </authorList>
    </citation>
    <scope>NUCLEOTIDE SEQUENCE [LARGE SCALE GENOMIC DNA]</scope>
    <source>
        <strain evidence="1">BUT 6</strain>
    </source>
</reference>
<dbReference type="RefSeq" id="WP_016549255.1">
    <property type="nucleotide sequence ID" value="NZ_AKWZ02000009.1"/>
</dbReference>